<accession>A0ABT5ZVS7</accession>
<comment type="caution">
    <text evidence="1">The sequence shown here is derived from an EMBL/GenBank/DDBJ whole genome shotgun (WGS) entry which is preliminary data.</text>
</comment>
<dbReference type="RefSeq" id="WP_276096771.1">
    <property type="nucleotide sequence ID" value="NZ_JARJBC010000032.1"/>
</dbReference>
<protein>
    <recommendedName>
        <fullName evidence="3">Fe/B12 periplasmic-binding domain-containing protein</fullName>
    </recommendedName>
</protein>
<dbReference type="Gene3D" id="3.40.50.1980">
    <property type="entry name" value="Nitrogenase molybdenum iron protein domain"/>
    <property type="match status" value="1"/>
</dbReference>
<evidence type="ECO:0008006" key="3">
    <source>
        <dbReference type="Google" id="ProtNLM"/>
    </source>
</evidence>
<dbReference type="SUPFAM" id="SSF53807">
    <property type="entry name" value="Helical backbone' metal receptor"/>
    <property type="match status" value="1"/>
</dbReference>
<dbReference type="EMBL" id="JARJBC010000032">
    <property type="protein sequence ID" value="MDF3293930.1"/>
    <property type="molecule type" value="Genomic_DNA"/>
</dbReference>
<keyword evidence="2" id="KW-1185">Reference proteome</keyword>
<organism evidence="1 2">
    <name type="scientific">Streptomyces silvisoli</name>
    <dbReference type="NCBI Taxonomy" id="3034235"/>
    <lineage>
        <taxon>Bacteria</taxon>
        <taxon>Bacillati</taxon>
        <taxon>Actinomycetota</taxon>
        <taxon>Actinomycetes</taxon>
        <taxon>Kitasatosporales</taxon>
        <taxon>Streptomycetaceae</taxon>
        <taxon>Streptomyces</taxon>
    </lineage>
</organism>
<dbReference type="Proteomes" id="UP001216579">
    <property type="component" value="Unassembled WGS sequence"/>
</dbReference>
<proteinExistence type="predicted"/>
<sequence>MQDLGLNVVIPPEGESVFAQKLSWEEADRYPCDLIMLDTRTSSLQLGQLRGNSVWRALPAVRADQIGAWNPEPTLSYGAMARVYDSLATCLSRARPLTTR</sequence>
<evidence type="ECO:0000313" key="1">
    <source>
        <dbReference type="EMBL" id="MDF3293930.1"/>
    </source>
</evidence>
<gene>
    <name evidence="1" type="ORF">P3G67_32900</name>
</gene>
<evidence type="ECO:0000313" key="2">
    <source>
        <dbReference type="Proteomes" id="UP001216579"/>
    </source>
</evidence>
<name>A0ABT5ZVS7_9ACTN</name>
<reference evidence="1 2" key="1">
    <citation type="submission" date="2023-03" db="EMBL/GenBank/DDBJ databases">
        <title>Draft genome sequence of Streptomyces sp. RB6PN23 isolated from peat swamp forest in Thailand.</title>
        <authorList>
            <person name="Klaysubun C."/>
            <person name="Duangmal K."/>
        </authorList>
    </citation>
    <scope>NUCLEOTIDE SEQUENCE [LARGE SCALE GENOMIC DNA]</scope>
    <source>
        <strain evidence="1 2">RB6PN23</strain>
    </source>
</reference>